<dbReference type="Proteomes" id="UP000275408">
    <property type="component" value="Unassembled WGS sequence"/>
</dbReference>
<organism evidence="8 9">
    <name type="scientific">Pocillopora damicornis</name>
    <name type="common">Cauliflower coral</name>
    <name type="synonym">Millepora damicornis</name>
    <dbReference type="NCBI Taxonomy" id="46731"/>
    <lineage>
        <taxon>Eukaryota</taxon>
        <taxon>Metazoa</taxon>
        <taxon>Cnidaria</taxon>
        <taxon>Anthozoa</taxon>
        <taxon>Hexacorallia</taxon>
        <taxon>Scleractinia</taxon>
        <taxon>Astrocoeniina</taxon>
        <taxon>Pocilloporidae</taxon>
        <taxon>Pocillopora</taxon>
    </lineage>
</organism>
<evidence type="ECO:0000259" key="7">
    <source>
        <dbReference type="Pfam" id="PF12832"/>
    </source>
</evidence>
<comment type="subcellular location">
    <subcellularLocation>
        <location evidence="1">Membrane</location>
        <topology evidence="1">Multi-pass membrane protein</topology>
    </subcellularLocation>
</comment>
<keyword evidence="3 6" id="KW-0812">Transmembrane</keyword>
<evidence type="ECO:0000256" key="4">
    <source>
        <dbReference type="ARBA" id="ARBA00022989"/>
    </source>
</evidence>
<evidence type="ECO:0000256" key="6">
    <source>
        <dbReference type="SAM" id="Phobius"/>
    </source>
</evidence>
<evidence type="ECO:0000313" key="8">
    <source>
        <dbReference type="EMBL" id="RMX50712.1"/>
    </source>
</evidence>
<dbReference type="InterPro" id="IPR024989">
    <property type="entry name" value="MFS_assoc_dom"/>
</dbReference>
<dbReference type="AlphaFoldDB" id="A0A3M6UAK2"/>
<accession>A0A3M6UAK2</accession>
<feature type="transmembrane region" description="Helical" evidence="6">
    <location>
        <begin position="382"/>
        <end position="402"/>
    </location>
</feature>
<feature type="transmembrane region" description="Helical" evidence="6">
    <location>
        <begin position="73"/>
        <end position="91"/>
    </location>
</feature>
<feature type="transmembrane region" description="Helical" evidence="6">
    <location>
        <begin position="103"/>
        <end position="124"/>
    </location>
</feature>
<dbReference type="PANTHER" id="PTHR16172">
    <property type="entry name" value="MAJOR FACILITATOR SUPERFAMILY DOMAIN-CONTAINING PROTEIN 6-LIKE"/>
    <property type="match status" value="1"/>
</dbReference>
<feature type="transmembrane region" description="Helical" evidence="6">
    <location>
        <begin position="414"/>
        <end position="431"/>
    </location>
</feature>
<feature type="transmembrane region" description="Helical" evidence="6">
    <location>
        <begin position="349"/>
        <end position="370"/>
    </location>
</feature>
<keyword evidence="4 6" id="KW-1133">Transmembrane helix</keyword>
<dbReference type="Pfam" id="PF12832">
    <property type="entry name" value="MFS_1_like"/>
    <property type="match status" value="1"/>
</dbReference>
<dbReference type="PANTHER" id="PTHR16172:SF2">
    <property type="entry name" value="MAJOR FACILITATOR SUPERFAMILY DOMAIN-CONTAINING PROTEIN 6"/>
    <property type="match status" value="1"/>
</dbReference>
<feature type="transmembrane region" description="Helical" evidence="6">
    <location>
        <begin position="473"/>
        <end position="494"/>
    </location>
</feature>
<dbReference type="SUPFAM" id="SSF103473">
    <property type="entry name" value="MFS general substrate transporter"/>
    <property type="match status" value="1"/>
</dbReference>
<feature type="transmembrane region" description="Helical" evidence="6">
    <location>
        <begin position="268"/>
        <end position="288"/>
    </location>
</feature>
<reference evidence="8 9" key="1">
    <citation type="journal article" date="2018" name="Sci. Rep.">
        <title>Comparative analysis of the Pocillopora damicornis genome highlights role of immune system in coral evolution.</title>
        <authorList>
            <person name="Cunning R."/>
            <person name="Bay R.A."/>
            <person name="Gillette P."/>
            <person name="Baker A.C."/>
            <person name="Traylor-Knowles N."/>
        </authorList>
    </citation>
    <scope>NUCLEOTIDE SEQUENCE [LARGE SCALE GENOMIC DNA]</scope>
    <source>
        <strain evidence="8">RSMAS</strain>
        <tissue evidence="8">Whole animal</tissue>
    </source>
</reference>
<protein>
    <recommendedName>
        <fullName evidence="7">Major facilitator superfamily associated domain-containing protein</fullName>
    </recommendedName>
</protein>
<evidence type="ECO:0000256" key="1">
    <source>
        <dbReference type="ARBA" id="ARBA00004141"/>
    </source>
</evidence>
<dbReference type="InterPro" id="IPR036259">
    <property type="entry name" value="MFS_trans_sf"/>
</dbReference>
<dbReference type="InterPro" id="IPR051717">
    <property type="entry name" value="MFS_MFSD6"/>
</dbReference>
<dbReference type="EMBL" id="RCHS01001908">
    <property type="protein sequence ID" value="RMX50712.1"/>
    <property type="molecule type" value="Genomic_DNA"/>
</dbReference>
<gene>
    <name evidence="8" type="ORF">pdam_00013196</name>
</gene>
<sequence length="545" mass="61740">MEKCPKDSKMSSERLCVNDEEGDENSKHRFDCKINRKRLVSKLFYLFYFSAFGSLWPYLSLYFKQLFLSPRQLGILVAVRSLVQFVFTPVWGALADRFNKSKFVLLLGLSAWLLSTFSLAIIPIGEQPKACYEMNSLSLSLFQNGSTTLTNFTEVISRNHQSKDEIVHDHTRSYESIFGTSKYLPWALSFFSNDYEPEKSTKLKEDTFPNLQYYPSPEKISDSSRLFIFMVCVIVIGQIFASPTQCLADTATLQILAEDSREYGKQAFWGSVGYGMTAFIVGTSISGRRTPNPCSKEMDINYIPCFYVFGVFMVTALIVASRFKFKPVDHTQCKETAIGGLRVLKKFDYAFFLFIVFFCGTAFGFIQTFLFWHLRELGAQQILFGLIILSNSTAEVVVYLLSERLLRNIGHFRVMYLGLLCYALRFFYYSYCSRPWLFLPIEFIQGVTTAAVWSSFVSHVGAEPGVATTLQGLVNGFYTGLGYASGGLLGGVMVHEFGTSTAFLVFGELSLIVLFVFIIVNNVRQTEKSSDITFKTVSKADEFEE</sequence>
<dbReference type="CDD" id="cd17335">
    <property type="entry name" value="MFS_MFSD6"/>
    <property type="match status" value="1"/>
</dbReference>
<feature type="domain" description="Major facilitator superfamily associated" evidence="7">
    <location>
        <begin position="42"/>
        <end position="504"/>
    </location>
</feature>
<dbReference type="Gene3D" id="1.20.1250.20">
    <property type="entry name" value="MFS general substrate transporter like domains"/>
    <property type="match status" value="2"/>
</dbReference>
<dbReference type="GO" id="GO:0016020">
    <property type="term" value="C:membrane"/>
    <property type="evidence" value="ECO:0007669"/>
    <property type="project" value="UniProtKB-SubCell"/>
</dbReference>
<comment type="caution">
    <text evidence="8">The sequence shown here is derived from an EMBL/GenBank/DDBJ whole genome shotgun (WGS) entry which is preliminary data.</text>
</comment>
<feature type="transmembrane region" description="Helical" evidence="6">
    <location>
        <begin position="300"/>
        <end position="320"/>
    </location>
</feature>
<evidence type="ECO:0000256" key="3">
    <source>
        <dbReference type="ARBA" id="ARBA00022692"/>
    </source>
</evidence>
<feature type="transmembrane region" description="Helical" evidence="6">
    <location>
        <begin position="500"/>
        <end position="520"/>
    </location>
</feature>
<evidence type="ECO:0000313" key="9">
    <source>
        <dbReference type="Proteomes" id="UP000275408"/>
    </source>
</evidence>
<dbReference type="OMA" id="FWHLREL"/>
<feature type="transmembrane region" description="Helical" evidence="6">
    <location>
        <begin position="226"/>
        <end position="248"/>
    </location>
</feature>
<evidence type="ECO:0000256" key="2">
    <source>
        <dbReference type="ARBA" id="ARBA00005241"/>
    </source>
</evidence>
<comment type="similarity">
    <text evidence="2">Belongs to the major facilitator superfamily. MFSD6 family.</text>
</comment>
<dbReference type="OrthoDB" id="5989317at2759"/>
<name>A0A3M6UAK2_POCDA</name>
<feature type="transmembrane region" description="Helical" evidence="6">
    <location>
        <begin position="443"/>
        <end position="461"/>
    </location>
</feature>
<keyword evidence="9" id="KW-1185">Reference proteome</keyword>
<proteinExistence type="inferred from homology"/>
<keyword evidence="5 6" id="KW-0472">Membrane</keyword>
<evidence type="ECO:0000256" key="5">
    <source>
        <dbReference type="ARBA" id="ARBA00023136"/>
    </source>
</evidence>
<feature type="transmembrane region" description="Helical" evidence="6">
    <location>
        <begin position="43"/>
        <end position="61"/>
    </location>
</feature>